<keyword evidence="2" id="KW-0472">Membrane</keyword>
<feature type="compositionally biased region" description="Polar residues" evidence="1">
    <location>
        <begin position="723"/>
        <end position="745"/>
    </location>
</feature>
<feature type="region of interest" description="Disordered" evidence="1">
    <location>
        <begin position="457"/>
        <end position="785"/>
    </location>
</feature>
<evidence type="ECO:0000313" key="4">
    <source>
        <dbReference type="EMBL" id="MBD8015109.1"/>
    </source>
</evidence>
<dbReference type="Proteomes" id="UP000658980">
    <property type="component" value="Unassembled WGS sequence"/>
</dbReference>
<dbReference type="InterPro" id="IPR058521">
    <property type="entry name" value="DUF8208"/>
</dbReference>
<accession>A0ABR8WDM8</accession>
<evidence type="ECO:0000256" key="2">
    <source>
        <dbReference type="SAM" id="Phobius"/>
    </source>
</evidence>
<gene>
    <name evidence="4" type="ORF">H9630_09785</name>
</gene>
<feature type="transmembrane region" description="Helical" evidence="2">
    <location>
        <begin position="242"/>
        <end position="263"/>
    </location>
</feature>
<sequence length="785" mass="83677">MKDTEIVEKIEEFSEFLSIGTPISDMVRWLGWVFIKGLAFIVDGLESVTDDVLLVKQFFQNPEIAAFVDTIRPFLYILLAFSLLYAGYMLIFQKKFDREGMAMNLFIALIIVVALSQGMGKANEFTDEAINAINTTELYDEGEGSLSDNIISRQLTDLLEFDKNGWETTELNPPNTLPLSMIGHLSVTEKLDEERNELDITRESKDILSHKLTWSVSEKELLELEDSKLMPWTNESYYRYDVNWLTVLTTLAVMAFTLFSIAYKLARLSFELTFNYILALLVAPADIHDGQKTKKIMQSILNTFLVIILIFLSMKIYMIGTAYVAAELDGLAYLIALIAFSVAVIDGPNIVERLFGIDAGLKNGWGVLAGAYAGGKLISGAGGAVMNTMSRAKGSGDSEEDDEEGKSGTATGGRTKNGSATESAASPNASEDAGGAHGARGTAAGVAVGGMAGNKGTNAGLAEKNEDVKNEQAPSPNDGIELSKGKTETNGTSGNGNNSPGNVNSAKGNLPSDEKGPQEPSQGTGASGGHKPSPNDLERVDSSISGGNARQVGSSGSAPSPNDADRSNGGSSAASTAGSVQNERMEQRTTGRTDYEVESINEQADGHATVRDNSAGSSGSGLSAAASPNTSNSAPSSTTGQSRTENSSGSSGRQQTTTNINRSGGDQTIDENVVVTESQSNIAQGSRNVTENTSRGSGAGGFNSEAPAASGGSSPSRSGSSRTINQDSSSRENIVNETTVNRNQLQDTQQTDRTRVNESRRPRMHNLNQQESNTLDRIKNYRRNR</sequence>
<evidence type="ECO:0000313" key="5">
    <source>
        <dbReference type="Proteomes" id="UP000658980"/>
    </source>
</evidence>
<organism evidence="4 5">
    <name type="scientific">Planococcus wigleyi</name>
    <dbReference type="NCBI Taxonomy" id="2762216"/>
    <lineage>
        <taxon>Bacteria</taxon>
        <taxon>Bacillati</taxon>
        <taxon>Bacillota</taxon>
        <taxon>Bacilli</taxon>
        <taxon>Bacillales</taxon>
        <taxon>Caryophanaceae</taxon>
        <taxon>Planococcus</taxon>
    </lineage>
</organism>
<feature type="transmembrane region" description="Helical" evidence="2">
    <location>
        <begin position="74"/>
        <end position="91"/>
    </location>
</feature>
<feature type="compositionally biased region" description="Low complexity" evidence="1">
    <location>
        <begin position="706"/>
        <end position="722"/>
    </location>
</feature>
<comment type="caution">
    <text evidence="4">The sequence shown here is derived from an EMBL/GenBank/DDBJ whole genome shotgun (WGS) entry which is preliminary data.</text>
</comment>
<dbReference type="NCBIfam" id="NF045890">
    <property type="entry name" value="conj_pls20_p028"/>
    <property type="match status" value="1"/>
</dbReference>
<dbReference type="Pfam" id="PF26635">
    <property type="entry name" value="DUF8208"/>
    <property type="match status" value="1"/>
</dbReference>
<keyword evidence="2" id="KW-1133">Transmembrane helix</keyword>
<feature type="compositionally biased region" description="Polar residues" evidence="1">
    <location>
        <begin position="542"/>
        <end position="560"/>
    </location>
</feature>
<feature type="compositionally biased region" description="Low complexity" evidence="1">
    <location>
        <begin position="567"/>
        <end position="579"/>
    </location>
</feature>
<keyword evidence="5" id="KW-1185">Reference proteome</keyword>
<keyword evidence="2" id="KW-0812">Transmembrane</keyword>
<feature type="region of interest" description="Disordered" evidence="1">
    <location>
        <begin position="389"/>
        <end position="441"/>
    </location>
</feature>
<reference evidence="4 5" key="1">
    <citation type="submission" date="2020-08" db="EMBL/GenBank/DDBJ databases">
        <title>A Genomic Blueprint of the Chicken Gut Microbiome.</title>
        <authorList>
            <person name="Gilroy R."/>
            <person name="Ravi A."/>
            <person name="Getino M."/>
            <person name="Pursley I."/>
            <person name="Horton D.L."/>
            <person name="Alikhan N.-F."/>
            <person name="Baker D."/>
            <person name="Gharbi K."/>
            <person name="Hall N."/>
            <person name="Watson M."/>
            <person name="Adriaenssens E.M."/>
            <person name="Foster-Nyarko E."/>
            <person name="Jarju S."/>
            <person name="Secka A."/>
            <person name="Antonio M."/>
            <person name="Oren A."/>
            <person name="Chaudhuri R."/>
            <person name="La Ragione R.M."/>
            <person name="Hildebrand F."/>
            <person name="Pallen M.J."/>
        </authorList>
    </citation>
    <scope>NUCLEOTIDE SEQUENCE [LARGE SCALE GENOMIC DNA]</scope>
    <source>
        <strain evidence="4 5">Sa1BUA13</strain>
    </source>
</reference>
<feature type="transmembrane region" description="Helical" evidence="2">
    <location>
        <begin position="331"/>
        <end position="351"/>
    </location>
</feature>
<feature type="domain" description="DUF8208" evidence="3">
    <location>
        <begin position="23"/>
        <end position="372"/>
    </location>
</feature>
<feature type="compositionally biased region" description="Low complexity" evidence="1">
    <location>
        <begin position="488"/>
        <end position="505"/>
    </location>
</feature>
<feature type="compositionally biased region" description="Polar residues" evidence="1">
    <location>
        <begin position="653"/>
        <end position="666"/>
    </location>
</feature>
<evidence type="ECO:0000256" key="1">
    <source>
        <dbReference type="SAM" id="MobiDB-lite"/>
    </source>
</evidence>
<feature type="compositionally biased region" description="Low complexity" evidence="1">
    <location>
        <begin position="614"/>
        <end position="639"/>
    </location>
</feature>
<feature type="compositionally biased region" description="Basic and acidic residues" evidence="1">
    <location>
        <begin position="750"/>
        <end position="761"/>
    </location>
</feature>
<evidence type="ECO:0000259" key="3">
    <source>
        <dbReference type="Pfam" id="PF26635"/>
    </source>
</evidence>
<dbReference type="InterPro" id="IPR058066">
    <property type="entry name" value="pXO2-14_N"/>
</dbReference>
<feature type="compositionally biased region" description="Polar residues" evidence="1">
    <location>
        <begin position="412"/>
        <end position="429"/>
    </location>
</feature>
<protein>
    <recommendedName>
        <fullName evidence="3">DUF8208 domain-containing protein</fullName>
    </recommendedName>
</protein>
<feature type="transmembrane region" description="Helical" evidence="2">
    <location>
        <begin position="103"/>
        <end position="120"/>
    </location>
</feature>
<proteinExistence type="predicted"/>
<dbReference type="RefSeq" id="WP_191715310.1">
    <property type="nucleotide sequence ID" value="NZ_JACSPU010000003.1"/>
</dbReference>
<feature type="compositionally biased region" description="Polar residues" evidence="1">
    <location>
        <begin position="675"/>
        <end position="696"/>
    </location>
</feature>
<dbReference type="EMBL" id="JACSPU010000003">
    <property type="protein sequence ID" value="MBD8015109.1"/>
    <property type="molecule type" value="Genomic_DNA"/>
</dbReference>
<name>A0ABR8WDM8_9BACL</name>
<feature type="compositionally biased region" description="Basic and acidic residues" evidence="1">
    <location>
        <begin position="583"/>
        <end position="595"/>
    </location>
</feature>
<feature type="transmembrane region" description="Helical" evidence="2">
    <location>
        <begin position="300"/>
        <end position="325"/>
    </location>
</feature>